<dbReference type="GO" id="GO:0005576">
    <property type="term" value="C:extracellular region"/>
    <property type="evidence" value="ECO:0007669"/>
    <property type="project" value="UniProtKB-SubCell"/>
</dbReference>
<dbReference type="InterPro" id="IPR033764">
    <property type="entry name" value="Sdr_B"/>
</dbReference>
<dbReference type="InterPro" id="IPR011050">
    <property type="entry name" value="Pectin_lyase_fold/virulence"/>
</dbReference>
<dbReference type="GO" id="GO:0042597">
    <property type="term" value="C:periplasmic space"/>
    <property type="evidence" value="ECO:0007669"/>
    <property type="project" value="UniProtKB-SubCell"/>
</dbReference>
<feature type="signal peptide" evidence="6">
    <location>
        <begin position="1"/>
        <end position="28"/>
    </location>
</feature>
<name>A0A6N6W0K3_9BURK</name>
<keyword evidence="3" id="KW-0964">Secreted</keyword>
<dbReference type="SUPFAM" id="SSF49503">
    <property type="entry name" value="Cupredoxins"/>
    <property type="match status" value="1"/>
</dbReference>
<proteinExistence type="predicted"/>
<comment type="caution">
    <text evidence="8">The sequence shown here is derived from an EMBL/GenBank/DDBJ whole genome shotgun (WGS) entry which is preliminary data.</text>
</comment>
<feature type="domain" description="SD-repeat containing protein B" evidence="7">
    <location>
        <begin position="1236"/>
        <end position="1336"/>
    </location>
</feature>
<comment type="subcellular location">
    <subcellularLocation>
        <location evidence="1">Periplasm</location>
    </subcellularLocation>
    <subcellularLocation>
        <location evidence="2">Secreted</location>
    </subcellularLocation>
</comment>
<feature type="chain" id="PRO_5026783766" description="SD-repeat containing protein B domain-containing protein" evidence="6">
    <location>
        <begin position="29"/>
        <end position="2741"/>
    </location>
</feature>
<evidence type="ECO:0000256" key="6">
    <source>
        <dbReference type="SAM" id="SignalP"/>
    </source>
</evidence>
<dbReference type="InterPro" id="IPR012334">
    <property type="entry name" value="Pectin_lyas_fold"/>
</dbReference>
<dbReference type="SUPFAM" id="SSF117074">
    <property type="entry name" value="Hypothetical protein PA1324"/>
    <property type="match status" value="2"/>
</dbReference>
<dbReference type="Gene3D" id="2.60.40.420">
    <property type="entry name" value="Cupredoxins - blue copper proteins"/>
    <property type="match status" value="1"/>
</dbReference>
<feature type="region of interest" description="Disordered" evidence="5">
    <location>
        <begin position="2035"/>
        <end position="2055"/>
    </location>
</feature>
<evidence type="ECO:0000313" key="9">
    <source>
        <dbReference type="Proteomes" id="UP000463700"/>
    </source>
</evidence>
<accession>A0A6N6W0K3</accession>
<keyword evidence="4 6" id="KW-0732">Signal</keyword>
<protein>
    <recommendedName>
        <fullName evidence="7">SD-repeat containing protein B domain-containing protein</fullName>
    </recommendedName>
</protein>
<dbReference type="InterPro" id="IPR008972">
    <property type="entry name" value="Cupredoxin"/>
</dbReference>
<evidence type="ECO:0000256" key="5">
    <source>
        <dbReference type="SAM" id="MobiDB-lite"/>
    </source>
</evidence>
<dbReference type="SUPFAM" id="SSF51126">
    <property type="entry name" value="Pectin lyase-like"/>
    <property type="match status" value="1"/>
</dbReference>
<dbReference type="Proteomes" id="UP000463700">
    <property type="component" value="Unassembled WGS sequence"/>
</dbReference>
<dbReference type="Gene3D" id="2.160.20.10">
    <property type="entry name" value="Single-stranded right-handed beta-helix, Pectin lyase-like"/>
    <property type="match status" value="1"/>
</dbReference>
<evidence type="ECO:0000313" key="8">
    <source>
        <dbReference type="EMBL" id="KAE8754197.1"/>
    </source>
</evidence>
<dbReference type="InterPro" id="IPR013783">
    <property type="entry name" value="Ig-like_fold"/>
</dbReference>
<reference evidence="8 9" key="1">
    <citation type="journal article" date="2020" name="Int. J. Syst. Evol. Microbiol.">
        <title>Paraburkholderia madseniana sp. nov., a phenolic acid-degrading bacterium isolated from acidic forest soil.</title>
        <authorList>
            <person name="Wilhelm R.C."/>
            <person name="Murphy S.J.L."/>
            <person name="Feriancek N.M."/>
            <person name="Karasz D.C."/>
            <person name="DeRito C.M."/>
            <person name="Newman J.D."/>
            <person name="Buckley D.H."/>
        </authorList>
    </citation>
    <scope>NUCLEOTIDE SEQUENCE [LARGE SCALE GENOMIC DNA]</scope>
    <source>
        <strain evidence="8 9">RP11</strain>
    </source>
</reference>
<sequence>MRSLIDRLTSKSACVCAVTMLLASLASAQTVTTVNLTAQRMSTTLPDGAIVPMWGFCTNDPTQGAALGGGTLDNANVCSRKSAGSTTPVPNNVWAPGPTIVVPVGNKLRINLTNSLPAGTPTSLVILGQIGGSAGKPTRDAAPIVHPAVTTTTWPANAAVPAGSAGFVPPQQAARARAFAQEAAPGGTVSYTWDTNIAAAGAKATYLKPGTYLYETGSHPSMQAPMGLYGVLVVTYAPLYEVEGAGTQEAEIHLSNDPHAEGKAFPGAYRNAGPALASLADVPYDMDAVLLLSEIDAVQNAAVDAAAVAGTSETIRWNDQQCAQSQKAAPVVNGVAQAQIPCYPAAVNYAPTYFLVNGKSYDQSNPSGTSVAMPDLKGSDYNALSGNVLVRMVNAGLRTHVPSVVGQPLQLIAEDGNVAPGMPKMQNEVNMPAGKTIDALVHPAKNATSYVDAVFAFFDRALGLTTANETAGGFEGYLAIASATTVTAGPGTFAAALNRTIGSSAKPAVAAQANPDNYTLAPNATTFSNNVLSNDIGVSNVVIKGVTAAAGATSTTITLAHGTVTLNTNGTFTYTITSAPTTSPSSDTFSYCGNAGTACALVTLAFEATGAAPTASARVYDNTAASAYPSRVSSLIKVPRGAGLLAGAADPGNFPLTARLSGTAPAWVTVNSDGSFTATPCSAAPATCTFQFVVVNSQGTSSAAQTATVVFPAGSGLPVNLLDAQNGMALPNDYGWIIEEDQTWHNPTPGTTPPVVNGTPQPSLATSFFRSHMPVVAAGCTGPLSCGDAQSNGGTVANAKPRSMPGDVALDPAKWYFISILPGDSANPFIAGYANDPLINPDCLTPSSATANDAKCGHTMSGISVPPPVNGAYQTATIKVEPNPLKPAQLSIFIFEDSNPTNGDPDANEHGLGGFEIVIWDVAGRSGDPIGQVTYDTLNQPLTNALLGTPGCPNVYSPTASATPSTHPSYAGKDLTGVVITCPSDPKDPANPSADYALQGQALVKNLMPGRFDVIAHPGAAREGAGETWYQVSTLEGTPGQDAFTKSGEPPYFQEFGPPGFHTFIGFVNPAHIAQQNVIATHVPVGGVPPTNPNGDTEGPPVTGPIPLATTSVTGRITSLHMSRPVMETLWDSASRAPLASTTCFVGLNQQGETGLNIGFAACDPNGNFKLNNIPVGNYMLVVWDQWLDQIIASKSVQVTAKPTPDTNGNLVPTGPVSMGNVPVFSWFTRLEASTFIDSNGNGVRDPGEAGVAQVPVRIRFRDGSVSNTLLTNSDGNAIFNELFPLFNWYVVESDRTRFASTGVNVTVDGGGLVDCVTYNAATGQGTLGSSNQNSTQPCSKTGGILNSSYAWTDPVSGKAYGAVPPGVPNVTSRVDSGKVLYEGLQGFINQTQMLDWGKRPFAVGENGGIQGMVVYASTRGFDDPSLEVQFMWEPGVPRVQINLYRETPNADGTVGLTLVNSTRTTSWDDFANGTTAGGAPNMICPGQDPADPFLSYTLGTSNQFRCYDGFHLWNQVQPAVYDGAYTFTTDSAGHALTPGKYVVEMIAPPGYEVVKEEDKNILIGDAWVAPAAQQFASLSNVFIIPDQAQVAAYYNPGNPNNPTTTLGFKGAKQQFPACVGTKHTVPDFMSLFPNSGQVAPFAGATKALCDRKEVTLSDQMSAPANFFVFSNTPVASHYTGLILDDAASEINAASPDFGEKFAASYAPVSIRDMNGVEISRTYSDQWGTYNGMTPSTWQVNVPNPAGYSPNMLVTCMNDPGPVLDTRPGSATYGQMITDPLFNPSFSNFCYTNPFMPGATVYLDTPVLPVAAFADGYSPPDCDYPDSTPGIKRVDGDKVGPWVAAADGTHTLRITALGDVDVPNPVYQGPSATAAPFNQRTIKRHYGFGATAGTVSVNGVPLTNVSWSDGLITGTVASGTTTGELAITNATGTNSVDAVTVDIGGAAPVVVSPVVAPTGSGHAAGFPHPIQDAIDAAKPGDLIIVDAGVYPELVIMWKPVRLQGVGAASVTINAAKYPTQKLDDWRPRINQLFGLNPTAPSSSGGTADTGGAGELVTNPQVDPLPTQAPITGGVILLEPTILATEEGAGITVLAKGVGLDGVTPLTASDCSANPASPMNAASSYFKVTSYNNGVPSATTLTPTGWKMSDSNFLCAPSRIDGLSITGSDAGGGIYVNGWAHKLEIANNRIFSNASAMHGGVRIGSPFEEETPPADGYGYDNNVRIHHNSITRNGTVEATPGAGSVNVTGSGAGVSICTGTDNYTVNYNFICGNYSNGNGGGIGAIGVNMNGTIAHNKILFNQSWQQTSAVHGGGIDIEGDLTSATTLSNGTGNITIDSNLIVGNFAQGGHGGGIRLQQVNGNDVVTNPRNPAKWYRATVTNNIIANNVAGWSGGGISLVDVLNAAIHENTIASNDSAAIAGSLFGTGGRGPTTAYPSPAGISTELTSSALLAALPATASAGVPVTATKAHNSYSNPVLFNDIIWHNRSFFVDASTGAAKVCSSNNVADAGQSCTVLPVSPAAGACTGSPAYWDIGTVGDSSATASSFRLTDINNSVVSPGGSVYDSTTGAGVSTNDPGLTRIYCNGPRANPAFKFEPGQPFLPPFSLAAGVTLDEAGNFVDLKYGPLSLSDPLQPGYVAYGDYHVTGTGSAYNNGVLADPQSLVAATRFDFGGAARPALGRVSGVDIGATQVTVPGALALTPQSMLAAVARQVKALTGATMPLTGATMPQLAIPAITLPGAP</sequence>
<dbReference type="InterPro" id="IPR006626">
    <property type="entry name" value="PbH1"/>
</dbReference>
<dbReference type="Pfam" id="PF17210">
    <property type="entry name" value="SdrD_B"/>
    <property type="match status" value="1"/>
</dbReference>
<dbReference type="EMBL" id="VOSW01000140">
    <property type="protein sequence ID" value="KAE8754197.1"/>
    <property type="molecule type" value="Genomic_DNA"/>
</dbReference>
<evidence type="ECO:0000256" key="1">
    <source>
        <dbReference type="ARBA" id="ARBA00004418"/>
    </source>
</evidence>
<dbReference type="RefSeq" id="WP_154567093.1">
    <property type="nucleotide sequence ID" value="NZ_VOSW01000140.1"/>
</dbReference>
<gene>
    <name evidence="8" type="ORF">FSO04_40975</name>
</gene>
<dbReference type="Gene3D" id="2.60.40.10">
    <property type="entry name" value="Immunoglobulins"/>
    <property type="match status" value="3"/>
</dbReference>
<dbReference type="SMART" id="SM00710">
    <property type="entry name" value="PbH1"/>
    <property type="match status" value="9"/>
</dbReference>
<evidence type="ECO:0000256" key="4">
    <source>
        <dbReference type="ARBA" id="ARBA00022729"/>
    </source>
</evidence>
<dbReference type="OrthoDB" id="4648428at2"/>
<evidence type="ECO:0000256" key="3">
    <source>
        <dbReference type="ARBA" id="ARBA00022525"/>
    </source>
</evidence>
<evidence type="ECO:0000259" key="7">
    <source>
        <dbReference type="Pfam" id="PF17210"/>
    </source>
</evidence>
<organism evidence="8 9">
    <name type="scientific">Paraburkholderia madseniana</name>
    <dbReference type="NCBI Taxonomy" id="2599607"/>
    <lineage>
        <taxon>Bacteria</taxon>
        <taxon>Pseudomonadati</taxon>
        <taxon>Pseudomonadota</taxon>
        <taxon>Betaproteobacteria</taxon>
        <taxon>Burkholderiales</taxon>
        <taxon>Burkholderiaceae</taxon>
        <taxon>Paraburkholderia</taxon>
    </lineage>
</organism>
<evidence type="ECO:0000256" key="2">
    <source>
        <dbReference type="ARBA" id="ARBA00004613"/>
    </source>
</evidence>